<keyword evidence="1" id="KW-0812">Transmembrane</keyword>
<accession>A0AAD7J4J0</accession>
<keyword evidence="3" id="KW-1185">Reference proteome</keyword>
<dbReference type="AlphaFoldDB" id="A0AAD7J4J0"/>
<dbReference type="EMBL" id="JARKIB010000045">
    <property type="protein sequence ID" value="KAJ7756982.1"/>
    <property type="molecule type" value="Genomic_DNA"/>
</dbReference>
<feature type="transmembrane region" description="Helical" evidence="1">
    <location>
        <begin position="65"/>
        <end position="83"/>
    </location>
</feature>
<reference evidence="2" key="1">
    <citation type="submission" date="2023-03" db="EMBL/GenBank/DDBJ databases">
        <title>Massive genome expansion in bonnet fungi (Mycena s.s.) driven by repeated elements and novel gene families across ecological guilds.</title>
        <authorList>
            <consortium name="Lawrence Berkeley National Laboratory"/>
            <person name="Harder C.B."/>
            <person name="Miyauchi S."/>
            <person name="Viragh M."/>
            <person name="Kuo A."/>
            <person name="Thoen E."/>
            <person name="Andreopoulos B."/>
            <person name="Lu D."/>
            <person name="Skrede I."/>
            <person name="Drula E."/>
            <person name="Henrissat B."/>
            <person name="Morin E."/>
            <person name="Kohler A."/>
            <person name="Barry K."/>
            <person name="LaButti K."/>
            <person name="Morin E."/>
            <person name="Salamov A."/>
            <person name="Lipzen A."/>
            <person name="Mereny Z."/>
            <person name="Hegedus B."/>
            <person name="Baldrian P."/>
            <person name="Stursova M."/>
            <person name="Weitz H."/>
            <person name="Taylor A."/>
            <person name="Grigoriev I.V."/>
            <person name="Nagy L.G."/>
            <person name="Martin F."/>
            <person name="Kauserud H."/>
        </authorList>
    </citation>
    <scope>NUCLEOTIDE SEQUENCE</scope>
    <source>
        <strain evidence="2">CBHHK182m</strain>
    </source>
</reference>
<name>A0AAD7J4J0_9AGAR</name>
<proteinExistence type="predicted"/>
<protein>
    <submittedName>
        <fullName evidence="2">Uncharacterized protein</fullName>
    </submittedName>
</protein>
<dbReference type="Proteomes" id="UP001215598">
    <property type="component" value="Unassembled WGS sequence"/>
</dbReference>
<keyword evidence="1" id="KW-1133">Transmembrane helix</keyword>
<evidence type="ECO:0000313" key="2">
    <source>
        <dbReference type="EMBL" id="KAJ7756982.1"/>
    </source>
</evidence>
<sequence length="147" mass="16327">MRSPLHAYFNAAVLVLPAVAAALATSGQPTTFMLFFSGIFSVLAAFGLCRASAAYGLTPPVVEPVILMITFSLATMHLPGPIYTKVINATYYLSSVIYVWNVALFRAGLQERMWKCSFHFGQSVFPTAVGRRRGYTWTRQKDRYFNA</sequence>
<organism evidence="2 3">
    <name type="scientific">Mycena metata</name>
    <dbReference type="NCBI Taxonomy" id="1033252"/>
    <lineage>
        <taxon>Eukaryota</taxon>
        <taxon>Fungi</taxon>
        <taxon>Dikarya</taxon>
        <taxon>Basidiomycota</taxon>
        <taxon>Agaricomycotina</taxon>
        <taxon>Agaricomycetes</taxon>
        <taxon>Agaricomycetidae</taxon>
        <taxon>Agaricales</taxon>
        <taxon>Marasmiineae</taxon>
        <taxon>Mycenaceae</taxon>
        <taxon>Mycena</taxon>
    </lineage>
</organism>
<feature type="transmembrane region" description="Helical" evidence="1">
    <location>
        <begin position="7"/>
        <end position="26"/>
    </location>
</feature>
<gene>
    <name evidence="2" type="ORF">B0H16DRAFT_1537600</name>
</gene>
<evidence type="ECO:0000256" key="1">
    <source>
        <dbReference type="SAM" id="Phobius"/>
    </source>
</evidence>
<evidence type="ECO:0000313" key="3">
    <source>
        <dbReference type="Proteomes" id="UP001215598"/>
    </source>
</evidence>
<feature type="transmembrane region" description="Helical" evidence="1">
    <location>
        <begin position="89"/>
        <end position="109"/>
    </location>
</feature>
<feature type="transmembrane region" description="Helical" evidence="1">
    <location>
        <begin position="32"/>
        <end position="53"/>
    </location>
</feature>
<keyword evidence="1" id="KW-0472">Membrane</keyword>
<comment type="caution">
    <text evidence="2">The sequence shown here is derived from an EMBL/GenBank/DDBJ whole genome shotgun (WGS) entry which is preliminary data.</text>
</comment>